<evidence type="ECO:0000256" key="4">
    <source>
        <dbReference type="ARBA" id="ARBA00035302"/>
    </source>
</evidence>
<keyword evidence="3" id="KW-0687">Ribonucleoprotein</keyword>
<dbReference type="GO" id="GO:0005762">
    <property type="term" value="C:mitochondrial large ribosomal subunit"/>
    <property type="evidence" value="ECO:0007669"/>
    <property type="project" value="TreeGrafter"/>
</dbReference>
<dbReference type="InterPro" id="IPR036920">
    <property type="entry name" value="Ribosomal_uL16_sf"/>
</dbReference>
<dbReference type="OrthoDB" id="268521at2759"/>
<accession>A0A7M6DMX0</accession>
<dbReference type="Gene3D" id="3.90.1170.10">
    <property type="entry name" value="Ribosomal protein L10e/L16"/>
    <property type="match status" value="1"/>
</dbReference>
<dbReference type="PANTHER" id="PTHR12220:SF13">
    <property type="entry name" value="LARGE RIBOSOMAL SUBUNIT PROTEIN UL16M"/>
    <property type="match status" value="1"/>
</dbReference>
<dbReference type="InterPro" id="IPR020798">
    <property type="entry name" value="Ribosomal_uL16_CS"/>
</dbReference>
<dbReference type="InterPro" id="IPR016180">
    <property type="entry name" value="Ribosomal_uL16_dom"/>
</dbReference>
<dbReference type="SUPFAM" id="SSF54686">
    <property type="entry name" value="Ribosomal protein L16p/L10e"/>
    <property type="match status" value="1"/>
</dbReference>
<dbReference type="GO" id="GO:0003735">
    <property type="term" value="F:structural constituent of ribosome"/>
    <property type="evidence" value="ECO:0007669"/>
    <property type="project" value="InterPro"/>
</dbReference>
<evidence type="ECO:0000313" key="6">
    <source>
        <dbReference type="EnsemblMetazoa" id="CLYHEMP016901.1"/>
    </source>
</evidence>
<organism evidence="6 7">
    <name type="scientific">Clytia hemisphaerica</name>
    <dbReference type="NCBI Taxonomy" id="252671"/>
    <lineage>
        <taxon>Eukaryota</taxon>
        <taxon>Metazoa</taxon>
        <taxon>Cnidaria</taxon>
        <taxon>Hydrozoa</taxon>
        <taxon>Hydroidolina</taxon>
        <taxon>Leptothecata</taxon>
        <taxon>Obeliida</taxon>
        <taxon>Clytiidae</taxon>
        <taxon>Clytia</taxon>
    </lineage>
</organism>
<dbReference type="GO" id="GO:0019843">
    <property type="term" value="F:rRNA binding"/>
    <property type="evidence" value="ECO:0007669"/>
    <property type="project" value="InterPro"/>
</dbReference>
<proteinExistence type="inferred from homology"/>
<dbReference type="Pfam" id="PF00252">
    <property type="entry name" value="Ribosomal_L16"/>
    <property type="match status" value="1"/>
</dbReference>
<sequence length="190" mass="21526">MAITQRISRMLFQNVTLNSQRTMLPTVTQTRSINLQPKLKEFVHCDYQDNMSYGIYALTTGYIKESAIEAGRVSIVRKAQTREVTKPVSETPFTKKPVGTRMGKGKGKLNYWAAKAIAGQVLFEYNCANDSLAREAFRQVKAKMPVKVHLRIRPREPRAVISADDLVAMFAQHHERNERLGLTGKEKFPG</sequence>
<protein>
    <recommendedName>
        <fullName evidence="4">Large ribosomal subunit protein uL16m</fullName>
    </recommendedName>
    <alternativeName>
        <fullName evidence="5">39S ribosomal protein L16, mitochondrial</fullName>
    </alternativeName>
</protein>
<name>A0A7M6DMX0_9CNID</name>
<dbReference type="InterPro" id="IPR000114">
    <property type="entry name" value="Ribosomal_uL16_bact-type"/>
</dbReference>
<dbReference type="InterPro" id="IPR047873">
    <property type="entry name" value="Ribosomal_uL16"/>
</dbReference>
<dbReference type="CDD" id="cd01433">
    <property type="entry name" value="Ribosomal_L16_L10e"/>
    <property type="match status" value="1"/>
</dbReference>
<evidence type="ECO:0000256" key="2">
    <source>
        <dbReference type="ARBA" id="ARBA00022980"/>
    </source>
</evidence>
<reference evidence="6" key="1">
    <citation type="submission" date="2021-01" db="UniProtKB">
        <authorList>
            <consortium name="EnsemblMetazoa"/>
        </authorList>
    </citation>
    <scope>IDENTIFICATION</scope>
</reference>
<evidence type="ECO:0000256" key="3">
    <source>
        <dbReference type="ARBA" id="ARBA00023274"/>
    </source>
</evidence>
<dbReference type="Proteomes" id="UP000594262">
    <property type="component" value="Unplaced"/>
</dbReference>
<dbReference type="RefSeq" id="XP_066911537.1">
    <property type="nucleotide sequence ID" value="XM_067055436.1"/>
</dbReference>
<keyword evidence="7" id="KW-1185">Reference proteome</keyword>
<evidence type="ECO:0000313" key="7">
    <source>
        <dbReference type="Proteomes" id="UP000594262"/>
    </source>
</evidence>
<keyword evidence="2" id="KW-0689">Ribosomal protein</keyword>
<dbReference type="AlphaFoldDB" id="A0A7M6DMX0"/>
<dbReference type="PANTHER" id="PTHR12220">
    <property type="entry name" value="50S/60S RIBOSOMAL PROTEIN L16"/>
    <property type="match status" value="1"/>
</dbReference>
<evidence type="ECO:0000256" key="5">
    <source>
        <dbReference type="ARBA" id="ARBA00035440"/>
    </source>
</evidence>
<dbReference type="GeneID" id="136798767"/>
<comment type="similarity">
    <text evidence="1">Belongs to the universal ribosomal protein uL16 family.</text>
</comment>
<evidence type="ECO:0000256" key="1">
    <source>
        <dbReference type="ARBA" id="ARBA00008931"/>
    </source>
</evidence>
<dbReference type="PROSITE" id="PS00701">
    <property type="entry name" value="RIBOSOMAL_L16_2"/>
    <property type="match status" value="1"/>
</dbReference>
<dbReference type="EnsemblMetazoa" id="CLYHEMT016901.1">
    <property type="protein sequence ID" value="CLYHEMP016901.1"/>
    <property type="gene ID" value="CLYHEMG016901"/>
</dbReference>
<dbReference type="GO" id="GO:0032543">
    <property type="term" value="P:mitochondrial translation"/>
    <property type="evidence" value="ECO:0007669"/>
    <property type="project" value="TreeGrafter"/>
</dbReference>